<dbReference type="AlphaFoldDB" id="A0A938B347"/>
<evidence type="ECO:0000259" key="3">
    <source>
        <dbReference type="PROSITE" id="PS51819"/>
    </source>
</evidence>
<feature type="domain" description="VOC" evidence="3">
    <location>
        <begin position="5"/>
        <end position="130"/>
    </location>
</feature>
<gene>
    <name evidence="4" type="ORF">FJZ47_14060</name>
</gene>
<accession>A0A938B347</accession>
<comment type="caution">
    <text evidence="4">The sequence shown here is derived from an EMBL/GenBank/DDBJ whole genome shotgun (WGS) entry which is preliminary data.</text>
</comment>
<sequence>MKAKRIDHVAIAVTNLDAAVATYQHNFGLEHVNGGEVPSLGIRNAFLQLGDAQIELITPLSDQGPVADFLARQGSGMYLLALEVENLDDAIATLQNQGARVNLATGSTGQRLAFVSPRATHGVLLQLLERREA</sequence>
<evidence type="ECO:0000313" key="4">
    <source>
        <dbReference type="EMBL" id="MBM3224911.1"/>
    </source>
</evidence>
<reference evidence="4" key="1">
    <citation type="submission" date="2019-03" db="EMBL/GenBank/DDBJ databases">
        <title>Lake Tanganyika Metagenome-Assembled Genomes (MAGs).</title>
        <authorList>
            <person name="Tran P."/>
        </authorList>
    </citation>
    <scope>NUCLEOTIDE SEQUENCE</scope>
    <source>
        <strain evidence="4">K_DeepCast_65m_m2_066</strain>
    </source>
</reference>
<dbReference type="PANTHER" id="PTHR43048">
    <property type="entry name" value="METHYLMALONYL-COA EPIMERASE"/>
    <property type="match status" value="1"/>
</dbReference>
<dbReference type="InterPro" id="IPR017515">
    <property type="entry name" value="MeMalonyl-CoA_epimerase"/>
</dbReference>
<dbReference type="CDD" id="cd07249">
    <property type="entry name" value="MMCE"/>
    <property type="match status" value="1"/>
</dbReference>
<evidence type="ECO:0000313" key="5">
    <source>
        <dbReference type="Proteomes" id="UP000712673"/>
    </source>
</evidence>
<dbReference type="Pfam" id="PF13669">
    <property type="entry name" value="Glyoxalase_4"/>
    <property type="match status" value="1"/>
</dbReference>
<organism evidence="4 5">
    <name type="scientific">Tectimicrobiota bacterium</name>
    <dbReference type="NCBI Taxonomy" id="2528274"/>
    <lineage>
        <taxon>Bacteria</taxon>
        <taxon>Pseudomonadati</taxon>
        <taxon>Nitrospinota/Tectimicrobiota group</taxon>
        <taxon>Candidatus Tectimicrobiota</taxon>
    </lineage>
</organism>
<dbReference type="InterPro" id="IPR051785">
    <property type="entry name" value="MMCE/EMCE_epimerase"/>
</dbReference>
<dbReference type="Gene3D" id="3.10.180.10">
    <property type="entry name" value="2,3-Dihydroxybiphenyl 1,2-Dioxygenase, domain 1"/>
    <property type="match status" value="1"/>
</dbReference>
<dbReference type="GO" id="GO:0046872">
    <property type="term" value="F:metal ion binding"/>
    <property type="evidence" value="ECO:0007669"/>
    <property type="project" value="UniProtKB-KW"/>
</dbReference>
<keyword evidence="2" id="KW-0479">Metal-binding</keyword>
<protein>
    <submittedName>
        <fullName evidence="4">VOC family protein</fullName>
    </submittedName>
</protein>
<proteinExistence type="inferred from homology"/>
<dbReference type="Proteomes" id="UP000712673">
    <property type="component" value="Unassembled WGS sequence"/>
</dbReference>
<dbReference type="PANTHER" id="PTHR43048:SF3">
    <property type="entry name" value="METHYLMALONYL-COA EPIMERASE, MITOCHONDRIAL"/>
    <property type="match status" value="1"/>
</dbReference>
<dbReference type="PROSITE" id="PS51819">
    <property type="entry name" value="VOC"/>
    <property type="match status" value="1"/>
</dbReference>
<dbReference type="GO" id="GO:0046491">
    <property type="term" value="P:L-methylmalonyl-CoA metabolic process"/>
    <property type="evidence" value="ECO:0007669"/>
    <property type="project" value="TreeGrafter"/>
</dbReference>
<dbReference type="GO" id="GO:0004493">
    <property type="term" value="F:methylmalonyl-CoA epimerase activity"/>
    <property type="evidence" value="ECO:0007669"/>
    <property type="project" value="TreeGrafter"/>
</dbReference>
<dbReference type="InterPro" id="IPR037523">
    <property type="entry name" value="VOC_core"/>
</dbReference>
<dbReference type="SUPFAM" id="SSF54593">
    <property type="entry name" value="Glyoxalase/Bleomycin resistance protein/Dihydroxybiphenyl dioxygenase"/>
    <property type="match status" value="1"/>
</dbReference>
<evidence type="ECO:0000256" key="2">
    <source>
        <dbReference type="ARBA" id="ARBA00022723"/>
    </source>
</evidence>
<evidence type="ECO:0000256" key="1">
    <source>
        <dbReference type="ARBA" id="ARBA00009308"/>
    </source>
</evidence>
<name>A0A938B347_UNCTE</name>
<dbReference type="InterPro" id="IPR029068">
    <property type="entry name" value="Glyas_Bleomycin-R_OHBP_Dase"/>
</dbReference>
<comment type="similarity">
    <text evidence="1">Belongs to the methylmalonyl-CoA epimerase family.</text>
</comment>
<dbReference type="EMBL" id="VGLS01000435">
    <property type="protein sequence ID" value="MBM3224911.1"/>
    <property type="molecule type" value="Genomic_DNA"/>
</dbReference>